<keyword evidence="12" id="KW-1185">Reference proteome</keyword>
<comment type="subunit">
    <text evidence="11">Homodimer. The cytoplasmic dynein 1 complex consists of two catalytic heavy chains (HCs) and a number of non-catalytic subunits presented by intermediate chains (ICs).</text>
</comment>
<keyword evidence="4 11" id="KW-0963">Cytoplasm</keyword>
<comment type="function">
    <text evidence="11">Acts as one of several non-catalytic accessory components of the cytoplasmic dynein 1 complex that are thought to be involved in linking dynein to cargos and to adapter proteins that regulate dynein function. Cytoplasmic dynein 1 acts as a motor for the intracellular retrograde motility of vesicles and organelles along microtubules. May play a role in binding dynein to membranous organelles or chromosomes.</text>
</comment>
<name>A0A0N5AUL5_9BILA</name>
<dbReference type="Proteomes" id="UP000046393">
    <property type="component" value="Unplaced"/>
</dbReference>
<evidence type="ECO:0000256" key="5">
    <source>
        <dbReference type="ARBA" id="ARBA00022701"/>
    </source>
</evidence>
<evidence type="ECO:0000256" key="6">
    <source>
        <dbReference type="ARBA" id="ARBA00022741"/>
    </source>
</evidence>
<evidence type="ECO:0000256" key="3">
    <source>
        <dbReference type="ARBA" id="ARBA00022448"/>
    </source>
</evidence>
<reference evidence="13" key="1">
    <citation type="submission" date="2017-02" db="UniProtKB">
        <authorList>
            <consortium name="WormBaseParasite"/>
        </authorList>
    </citation>
    <scope>IDENTIFICATION</scope>
</reference>
<evidence type="ECO:0000256" key="10">
    <source>
        <dbReference type="ARBA" id="ARBA00023212"/>
    </source>
</evidence>
<dbReference type="GO" id="GO:0005868">
    <property type="term" value="C:cytoplasmic dynein complex"/>
    <property type="evidence" value="ECO:0007669"/>
    <property type="project" value="UniProtKB-UniRule"/>
</dbReference>
<evidence type="ECO:0000313" key="12">
    <source>
        <dbReference type="Proteomes" id="UP000046393"/>
    </source>
</evidence>
<dbReference type="STRING" id="451379.A0A0N5AUL5"/>
<protein>
    <recommendedName>
        <fullName evidence="11">Dynein light intermediate chain</fullName>
    </recommendedName>
</protein>
<dbReference type="InterPro" id="IPR008467">
    <property type="entry name" value="Dynein1_light_intermed_chain"/>
</dbReference>
<proteinExistence type="inferred from homology"/>
<dbReference type="GO" id="GO:0005524">
    <property type="term" value="F:ATP binding"/>
    <property type="evidence" value="ECO:0007669"/>
    <property type="project" value="UniProtKB-KW"/>
</dbReference>
<evidence type="ECO:0000256" key="11">
    <source>
        <dbReference type="RuleBase" id="RU366047"/>
    </source>
</evidence>
<keyword evidence="5 11" id="KW-0493">Microtubule</keyword>
<dbReference type="WBParaSite" id="SMUV_0000855301-mRNA-1">
    <property type="protein sequence ID" value="SMUV_0000855301-mRNA-1"/>
    <property type="gene ID" value="SMUV_0000855301"/>
</dbReference>
<dbReference type="InterPro" id="IPR022780">
    <property type="entry name" value="Dynein_light_int_chain"/>
</dbReference>
<keyword evidence="7 11" id="KW-0067">ATP-binding</keyword>
<evidence type="ECO:0000256" key="4">
    <source>
        <dbReference type="ARBA" id="ARBA00022490"/>
    </source>
</evidence>
<evidence type="ECO:0000256" key="1">
    <source>
        <dbReference type="ARBA" id="ARBA00004245"/>
    </source>
</evidence>
<evidence type="ECO:0000256" key="9">
    <source>
        <dbReference type="ARBA" id="ARBA00023175"/>
    </source>
</evidence>
<dbReference type="GO" id="GO:0007018">
    <property type="term" value="P:microtubule-based movement"/>
    <property type="evidence" value="ECO:0007669"/>
    <property type="project" value="InterPro"/>
</dbReference>
<dbReference type="AlphaFoldDB" id="A0A0N5AUL5"/>
<dbReference type="GO" id="GO:0005813">
    <property type="term" value="C:centrosome"/>
    <property type="evidence" value="ECO:0007669"/>
    <property type="project" value="TreeGrafter"/>
</dbReference>
<accession>A0A0N5AUL5</accession>
<keyword evidence="3 11" id="KW-0813">Transport</keyword>
<keyword evidence="6 11" id="KW-0547">Nucleotide-binding</keyword>
<dbReference type="Pfam" id="PF05783">
    <property type="entry name" value="DLIC"/>
    <property type="match status" value="1"/>
</dbReference>
<organism evidence="12 13">
    <name type="scientific">Syphacia muris</name>
    <dbReference type="NCBI Taxonomy" id="451379"/>
    <lineage>
        <taxon>Eukaryota</taxon>
        <taxon>Metazoa</taxon>
        <taxon>Ecdysozoa</taxon>
        <taxon>Nematoda</taxon>
        <taxon>Chromadorea</taxon>
        <taxon>Rhabditida</taxon>
        <taxon>Spirurina</taxon>
        <taxon>Oxyuridomorpha</taxon>
        <taxon>Oxyuroidea</taxon>
        <taxon>Oxyuridae</taxon>
        <taxon>Syphacia</taxon>
    </lineage>
</organism>
<sequence>MPPTGFTGVPLRIAPSINAVTASGDDDNENIWTQILSEVSARSSNHTHPGSVLFLGDRQCGKSCLLGKLEKREVSERGSALEYHFINVHTDYRDASYAYQLSTAGSGVAPGESVTLPVWVLDGYEAFAPLTKFALTSALSRNVIVICASFSNFGSILPSLNKWADLISNQISSIFSSSAIAEGRQAQEIFWQEYVEPLESSMHSDKIPSLETEHELLPLEKGVLTKNCGAAMVVVLTKCDLARSEMSDEQLDRLQFHVRKFCMEHGAALVIYTSAKEEKNTPLLYKYLIHRACGLPFTTPAHVIERDSVFVPAGWDTTKKLDILKESTCNVEIPLEVQPEGQTVEEEQVEAHEEQEFLLKLSSVEVPVPKRTPIQKPVTEVPDGNSPLLTFFNNLLKTKDQNASSRTPFMDAQAQLQRMLEQANVSSSTPQHQPQS</sequence>
<dbReference type="PANTHER" id="PTHR12688:SF0">
    <property type="entry name" value="DYNEIN LIGHT INTERMEDIATE CHAIN"/>
    <property type="match status" value="1"/>
</dbReference>
<evidence type="ECO:0000256" key="8">
    <source>
        <dbReference type="ARBA" id="ARBA00023017"/>
    </source>
</evidence>
<evidence type="ECO:0000256" key="7">
    <source>
        <dbReference type="ARBA" id="ARBA00022840"/>
    </source>
</evidence>
<dbReference type="InterPro" id="IPR027417">
    <property type="entry name" value="P-loop_NTPase"/>
</dbReference>
<evidence type="ECO:0000256" key="2">
    <source>
        <dbReference type="ARBA" id="ARBA00006831"/>
    </source>
</evidence>
<comment type="subcellular location">
    <subcellularLocation>
        <location evidence="1 11">Cytoplasm</location>
        <location evidence="1 11">Cytoskeleton</location>
    </subcellularLocation>
</comment>
<dbReference type="Gene3D" id="3.40.50.300">
    <property type="entry name" value="P-loop containing nucleotide triphosphate hydrolases"/>
    <property type="match status" value="1"/>
</dbReference>
<keyword evidence="9 11" id="KW-0505">Motor protein</keyword>
<dbReference type="GO" id="GO:0000226">
    <property type="term" value="P:microtubule cytoskeleton organization"/>
    <property type="evidence" value="ECO:0007669"/>
    <property type="project" value="TreeGrafter"/>
</dbReference>
<dbReference type="PANTHER" id="PTHR12688">
    <property type="entry name" value="DYNEIN LIGHT INTERMEDIATE CHAIN"/>
    <property type="match status" value="1"/>
</dbReference>
<dbReference type="GO" id="GO:0045504">
    <property type="term" value="F:dynein heavy chain binding"/>
    <property type="evidence" value="ECO:0007669"/>
    <property type="project" value="TreeGrafter"/>
</dbReference>
<keyword evidence="10 11" id="KW-0206">Cytoskeleton</keyword>
<dbReference type="GO" id="GO:0005874">
    <property type="term" value="C:microtubule"/>
    <property type="evidence" value="ECO:0007669"/>
    <property type="project" value="UniProtKB-KW"/>
</dbReference>
<keyword evidence="8 11" id="KW-0243">Dynein</keyword>
<dbReference type="SUPFAM" id="SSF52540">
    <property type="entry name" value="P-loop containing nucleoside triphosphate hydrolases"/>
    <property type="match status" value="1"/>
</dbReference>
<evidence type="ECO:0000313" key="13">
    <source>
        <dbReference type="WBParaSite" id="SMUV_0000855301-mRNA-1"/>
    </source>
</evidence>
<comment type="similarity">
    <text evidence="2 11">Belongs to the dynein light intermediate chain family.</text>
</comment>